<dbReference type="GO" id="GO:0006304">
    <property type="term" value="P:DNA modification"/>
    <property type="evidence" value="ECO:0007669"/>
    <property type="project" value="InterPro"/>
</dbReference>
<evidence type="ECO:0000256" key="5">
    <source>
        <dbReference type="ARBA" id="ARBA00022691"/>
    </source>
</evidence>
<dbReference type="GO" id="GO:0003676">
    <property type="term" value="F:nucleic acid binding"/>
    <property type="evidence" value="ECO:0007669"/>
    <property type="project" value="InterPro"/>
</dbReference>
<keyword evidence="5" id="KW-0949">S-adenosyl-L-methionine</keyword>
<keyword evidence="3 9" id="KW-0489">Methyltransferase</keyword>
<dbReference type="Pfam" id="PF07669">
    <property type="entry name" value="Eco57I"/>
    <property type="match status" value="1"/>
</dbReference>
<dbReference type="Pfam" id="PF22837">
    <property type="entry name" value="M_Eco57I_C"/>
    <property type="match status" value="1"/>
</dbReference>
<evidence type="ECO:0000256" key="3">
    <source>
        <dbReference type="ARBA" id="ARBA00022603"/>
    </source>
</evidence>
<evidence type="ECO:0000313" key="10">
    <source>
        <dbReference type="Proteomes" id="UP000308271"/>
    </source>
</evidence>
<dbReference type="SUPFAM" id="SSF53335">
    <property type="entry name" value="S-adenosyl-L-methionine-dependent methyltransferases"/>
    <property type="match status" value="1"/>
</dbReference>
<evidence type="ECO:0000256" key="2">
    <source>
        <dbReference type="ARBA" id="ARBA00011900"/>
    </source>
</evidence>
<proteinExistence type="inferred from homology"/>
<comment type="caution">
    <text evidence="9">The sequence shown here is derived from an EMBL/GenBank/DDBJ whole genome shotgun (WGS) entry which is preliminary data.</text>
</comment>
<dbReference type="InterPro" id="IPR002052">
    <property type="entry name" value="DNA_methylase_N6_adenine_CS"/>
</dbReference>
<comment type="similarity">
    <text evidence="1">Belongs to the N(4)/N(6)-methyltransferase family.</text>
</comment>
<dbReference type="OrthoDB" id="32195at2"/>
<dbReference type="InterPro" id="IPR054520">
    <property type="entry name" value="M_Eco57I_C"/>
</dbReference>
<organism evidence="9 10">
    <name type="scientific">Chlorobaculum thiosulfatiphilum</name>
    <name type="common">Chlorobium limicola f.sp. thiosulfatophilum</name>
    <dbReference type="NCBI Taxonomy" id="115852"/>
    <lineage>
        <taxon>Bacteria</taxon>
        <taxon>Pseudomonadati</taxon>
        <taxon>Chlorobiota</taxon>
        <taxon>Chlorobiia</taxon>
        <taxon>Chlorobiales</taxon>
        <taxon>Chlorobiaceae</taxon>
        <taxon>Chlorobaculum</taxon>
    </lineage>
</organism>
<reference evidence="9 10" key="1">
    <citation type="submission" date="2019-05" db="EMBL/GenBank/DDBJ databases">
        <title>Draft Whole-Genome sequence of the green sulfur bacterium Chlorobaculum thiosulfatiphilum DSM 249.</title>
        <authorList>
            <person name="Meyer T.E."/>
            <person name="Kyndt J.A."/>
        </authorList>
    </citation>
    <scope>NUCLEOTIDE SEQUENCE [LARGE SCALE GENOMIC DNA]</scope>
    <source>
        <strain evidence="9 10">DSM 249</strain>
    </source>
</reference>
<evidence type="ECO:0000259" key="8">
    <source>
        <dbReference type="Pfam" id="PF22837"/>
    </source>
</evidence>
<dbReference type="InterPro" id="IPR011639">
    <property type="entry name" value="MethylTrfase_TaqI-like_dom"/>
</dbReference>
<gene>
    <name evidence="9" type="ORF">FGF66_02625</name>
</gene>
<protein>
    <recommendedName>
        <fullName evidence="2">site-specific DNA-methyltransferase (adenine-specific)</fullName>
        <ecNumber evidence="2">2.1.1.72</ecNumber>
    </recommendedName>
</protein>
<sequence>MLAETVARYHSTVELEHRQRHGQFFTPPLVARFMCRWLLENGAKELFDPAFGLGAFYFAGTELNPEIRFSGVEKDETVLSHFIEDYPDIHAENLSLRNVDYFSIWDKKYSVIVCNPPYMRFQNFLERQSVFPTIEKHLGHKLSGYTNIASAFLLKSLHELAPGGRLAYLMPLEFLNTGYGETVKRFLLEKGRLKVLLRIEPEGEIFPDAITSVGIIFVSDDGKSDPVKFCTVQTLDQLKFGLGEVPCRDVPAEELDPADKWLRHFDEPCDINHEALHPLSMYGSFSRGIATGANEYFLLSRSEAIENGLPESILHPCISRSSQIRQALVTDAEVDCLVENDEPVLLVDLSMLQNENKAVRKYIELGEREGYDTRYLTRMRKPWFKLERRQPAPILFGVFSRNGFKVIRNKSQVLSLTCFHCFYPNLFGSRFVDHLFLYFCSAAGQQIISREVRKYGGKLDKFEPQDLNNALVPSPEWFGRLSDDMVRKNIENINHSAMTSCLQGLFDDLIR</sequence>
<evidence type="ECO:0000256" key="1">
    <source>
        <dbReference type="ARBA" id="ARBA00006594"/>
    </source>
</evidence>
<comment type="catalytic activity">
    <reaction evidence="6">
        <text>a 2'-deoxyadenosine in DNA + S-adenosyl-L-methionine = an N(6)-methyl-2'-deoxyadenosine in DNA + S-adenosyl-L-homocysteine + H(+)</text>
        <dbReference type="Rhea" id="RHEA:15197"/>
        <dbReference type="Rhea" id="RHEA-COMP:12418"/>
        <dbReference type="Rhea" id="RHEA-COMP:12419"/>
        <dbReference type="ChEBI" id="CHEBI:15378"/>
        <dbReference type="ChEBI" id="CHEBI:57856"/>
        <dbReference type="ChEBI" id="CHEBI:59789"/>
        <dbReference type="ChEBI" id="CHEBI:90615"/>
        <dbReference type="ChEBI" id="CHEBI:90616"/>
        <dbReference type="EC" id="2.1.1.72"/>
    </reaction>
</comment>
<dbReference type="Proteomes" id="UP000308271">
    <property type="component" value="Unassembled WGS sequence"/>
</dbReference>
<feature type="domain" description="Type II methyltransferase M.TaqI-like" evidence="7">
    <location>
        <begin position="92"/>
        <end position="201"/>
    </location>
</feature>
<keyword evidence="4 9" id="KW-0808">Transferase</keyword>
<dbReference type="PROSITE" id="PS00092">
    <property type="entry name" value="N6_MTASE"/>
    <property type="match status" value="1"/>
</dbReference>
<dbReference type="GO" id="GO:0009007">
    <property type="term" value="F:site-specific DNA-methyltransferase (adenine-specific) activity"/>
    <property type="evidence" value="ECO:0007669"/>
    <property type="project" value="UniProtKB-EC"/>
</dbReference>
<evidence type="ECO:0000259" key="7">
    <source>
        <dbReference type="Pfam" id="PF07669"/>
    </source>
</evidence>
<dbReference type="Gene3D" id="3.40.50.150">
    <property type="entry name" value="Vaccinia Virus protein VP39"/>
    <property type="match status" value="1"/>
</dbReference>
<evidence type="ECO:0000256" key="6">
    <source>
        <dbReference type="ARBA" id="ARBA00047942"/>
    </source>
</evidence>
<accession>A0A5C4S8J1</accession>
<keyword evidence="10" id="KW-1185">Reference proteome</keyword>
<feature type="domain" description="Type II methyltransferase M.Eco57I C-terminal" evidence="8">
    <location>
        <begin position="273"/>
        <end position="477"/>
    </location>
</feature>
<evidence type="ECO:0000313" key="9">
    <source>
        <dbReference type="EMBL" id="TNJ39844.1"/>
    </source>
</evidence>
<name>A0A5C4S8J1_CHLTI</name>
<dbReference type="EMBL" id="VDCH01000003">
    <property type="protein sequence ID" value="TNJ39844.1"/>
    <property type="molecule type" value="Genomic_DNA"/>
</dbReference>
<dbReference type="PANTHER" id="PTHR33841">
    <property type="entry name" value="DNA METHYLTRANSFERASE YEEA-RELATED"/>
    <property type="match status" value="1"/>
</dbReference>
<dbReference type="PANTHER" id="PTHR33841:SF5">
    <property type="entry name" value="DNA METHYLASE (MODIFICATION METHYLASE) (METHYLTRANSFERASE)-RELATED"/>
    <property type="match status" value="1"/>
</dbReference>
<dbReference type="InterPro" id="IPR050953">
    <property type="entry name" value="N4_N6_ade-DNA_methylase"/>
</dbReference>
<dbReference type="AlphaFoldDB" id="A0A5C4S8J1"/>
<dbReference type="PRINTS" id="PR00507">
    <property type="entry name" value="N12N6MTFRASE"/>
</dbReference>
<dbReference type="InterPro" id="IPR029063">
    <property type="entry name" value="SAM-dependent_MTases_sf"/>
</dbReference>
<dbReference type="GO" id="GO:0032259">
    <property type="term" value="P:methylation"/>
    <property type="evidence" value="ECO:0007669"/>
    <property type="project" value="UniProtKB-KW"/>
</dbReference>
<evidence type="ECO:0000256" key="4">
    <source>
        <dbReference type="ARBA" id="ARBA00022679"/>
    </source>
</evidence>
<dbReference type="EC" id="2.1.1.72" evidence="2"/>